<keyword evidence="8" id="KW-1185">Reference proteome</keyword>
<dbReference type="AlphaFoldDB" id="A0A8T1X7Z5"/>
<evidence type="ECO:0000313" key="8">
    <source>
        <dbReference type="Proteomes" id="UP000693981"/>
    </source>
</evidence>
<sequence length="499" mass="53677">MAKGPFLTFEDCKMAFSLFTCMCGVGTLSMPANFARAGMVLGFFAAAFMGLANIYASVSMSKVLLLAPNSVKTFGDLGEWAMGKTGRWLCVVSQMGSCLLMPCVFLVLGGGLLDGLFPGAFSTTTWIILMTITVLPLSLVPTLKEGAGAAFAACMGTIIADIIGVGIILHGMRGHPSVPSPDLELSQVAGAFGSLAMGFGAGIVLSDLQRQHSEPSRMPRVVVVTMVFIMFMLMALGFAPYSAIGCQVSGNLLYVIYPDASSGLTELGFAPDWGMVVLAYLAMQMHITIAFSVLINPAFFIAERLVLGMHAKKSDDIENGTGYQEAGTPAAPADNDKHDIARLSIMSDRISKASSVPDVLNENHTNHNHEAEVAEYQGANAIKYVVLRMTIIVILVVLSIIFKDHFSDFVDFVGASAITANCVILPIIFYLVKTWEKVPVYERIGAGTVLIVCTVLGCYSTYTAGKNLFFPSESDTIFPYCDEEFENTVYYNYTAVHEP</sequence>
<keyword evidence="3 5" id="KW-1133">Transmembrane helix</keyword>
<dbReference type="OrthoDB" id="40134at2759"/>
<feature type="transmembrane region" description="Helical" evidence="5">
    <location>
        <begin position="88"/>
        <end position="113"/>
    </location>
</feature>
<dbReference type="GO" id="GO:0005774">
    <property type="term" value="C:vacuolar membrane"/>
    <property type="evidence" value="ECO:0007669"/>
    <property type="project" value="TreeGrafter"/>
</dbReference>
<dbReference type="EMBL" id="JAGDFL010000030">
    <property type="protein sequence ID" value="KAG7400448.1"/>
    <property type="molecule type" value="Genomic_DNA"/>
</dbReference>
<keyword evidence="4 5" id="KW-0472">Membrane</keyword>
<comment type="caution">
    <text evidence="7">The sequence shown here is derived from an EMBL/GenBank/DDBJ whole genome shotgun (WGS) entry which is preliminary data.</text>
</comment>
<evidence type="ECO:0000256" key="1">
    <source>
        <dbReference type="ARBA" id="ARBA00004141"/>
    </source>
</evidence>
<dbReference type="Proteomes" id="UP000693981">
    <property type="component" value="Unassembled WGS sequence"/>
</dbReference>
<evidence type="ECO:0000259" key="6">
    <source>
        <dbReference type="Pfam" id="PF01490"/>
    </source>
</evidence>
<reference evidence="7" key="1">
    <citation type="submission" date="2021-02" db="EMBL/GenBank/DDBJ databases">
        <authorList>
            <person name="Palmer J.M."/>
        </authorList>
    </citation>
    <scope>NUCLEOTIDE SEQUENCE</scope>
    <source>
        <strain evidence="7">SCRP23</strain>
    </source>
</reference>
<feature type="transmembrane region" description="Helical" evidence="5">
    <location>
        <begin position="12"/>
        <end position="34"/>
    </location>
</feature>
<dbReference type="PANTHER" id="PTHR22950">
    <property type="entry name" value="AMINO ACID TRANSPORTER"/>
    <property type="match status" value="1"/>
</dbReference>
<proteinExistence type="predicted"/>
<accession>A0A8T1X7Z5</accession>
<keyword evidence="2 5" id="KW-0812">Transmembrane</keyword>
<feature type="transmembrane region" description="Helical" evidence="5">
    <location>
        <begin position="40"/>
        <end position="67"/>
    </location>
</feature>
<feature type="transmembrane region" description="Helical" evidence="5">
    <location>
        <begin position="189"/>
        <end position="209"/>
    </location>
</feature>
<feature type="transmembrane region" description="Helical" evidence="5">
    <location>
        <begin position="277"/>
        <end position="302"/>
    </location>
</feature>
<dbReference type="PANTHER" id="PTHR22950:SF349">
    <property type="entry name" value="AMINO ACID TRANSPORTER TRANSMEMBRANE DOMAIN-CONTAINING PROTEIN"/>
    <property type="match status" value="1"/>
</dbReference>
<feature type="transmembrane region" description="Helical" evidence="5">
    <location>
        <begin position="221"/>
        <end position="244"/>
    </location>
</feature>
<dbReference type="InterPro" id="IPR013057">
    <property type="entry name" value="AA_transpt_TM"/>
</dbReference>
<comment type="subcellular location">
    <subcellularLocation>
        <location evidence="1">Membrane</location>
        <topology evidence="1">Multi-pass membrane protein</topology>
    </subcellularLocation>
</comment>
<evidence type="ECO:0000256" key="4">
    <source>
        <dbReference type="ARBA" id="ARBA00023136"/>
    </source>
</evidence>
<feature type="transmembrane region" description="Helical" evidence="5">
    <location>
        <begin position="409"/>
        <end position="432"/>
    </location>
</feature>
<feature type="transmembrane region" description="Helical" evidence="5">
    <location>
        <begin position="444"/>
        <end position="462"/>
    </location>
</feature>
<feature type="domain" description="Amino acid transporter transmembrane" evidence="6">
    <location>
        <begin position="14"/>
        <end position="458"/>
    </location>
</feature>
<evidence type="ECO:0000256" key="3">
    <source>
        <dbReference type="ARBA" id="ARBA00022989"/>
    </source>
</evidence>
<gene>
    <name evidence="7" type="ORF">PHYBOEH_005823</name>
</gene>
<evidence type="ECO:0000256" key="2">
    <source>
        <dbReference type="ARBA" id="ARBA00022692"/>
    </source>
</evidence>
<feature type="transmembrane region" description="Helical" evidence="5">
    <location>
        <begin position="385"/>
        <end position="403"/>
    </location>
</feature>
<protein>
    <recommendedName>
        <fullName evidence="6">Amino acid transporter transmembrane domain-containing protein</fullName>
    </recommendedName>
</protein>
<organism evidence="7 8">
    <name type="scientific">Phytophthora boehmeriae</name>
    <dbReference type="NCBI Taxonomy" id="109152"/>
    <lineage>
        <taxon>Eukaryota</taxon>
        <taxon>Sar</taxon>
        <taxon>Stramenopiles</taxon>
        <taxon>Oomycota</taxon>
        <taxon>Peronosporomycetes</taxon>
        <taxon>Peronosporales</taxon>
        <taxon>Peronosporaceae</taxon>
        <taxon>Phytophthora</taxon>
    </lineage>
</organism>
<evidence type="ECO:0000313" key="7">
    <source>
        <dbReference type="EMBL" id="KAG7400448.1"/>
    </source>
</evidence>
<dbReference type="Pfam" id="PF01490">
    <property type="entry name" value="Aa_trans"/>
    <property type="match status" value="1"/>
</dbReference>
<feature type="transmembrane region" description="Helical" evidence="5">
    <location>
        <begin position="119"/>
        <end position="140"/>
    </location>
</feature>
<evidence type="ECO:0000256" key="5">
    <source>
        <dbReference type="SAM" id="Phobius"/>
    </source>
</evidence>
<name>A0A8T1X7Z5_9STRA</name>
<dbReference type="GO" id="GO:0015179">
    <property type="term" value="F:L-amino acid transmembrane transporter activity"/>
    <property type="evidence" value="ECO:0007669"/>
    <property type="project" value="TreeGrafter"/>
</dbReference>
<feature type="transmembrane region" description="Helical" evidence="5">
    <location>
        <begin position="147"/>
        <end position="169"/>
    </location>
</feature>